<keyword evidence="6 8" id="KW-0472">Membrane</keyword>
<evidence type="ECO:0000313" key="12">
    <source>
        <dbReference type="EMBL" id="PWG65414.1"/>
    </source>
</evidence>
<dbReference type="AlphaFoldDB" id="A0A2U2N8Y0"/>
<feature type="transmembrane region" description="Helical" evidence="8">
    <location>
        <begin position="496"/>
        <end position="524"/>
    </location>
</feature>
<dbReference type="Proteomes" id="UP000245474">
    <property type="component" value="Unassembled WGS sequence"/>
</dbReference>
<comment type="caution">
    <text evidence="12">The sequence shown here is derived from an EMBL/GenBank/DDBJ whole genome shotgun (WGS) entry which is preliminary data.</text>
</comment>
<keyword evidence="9" id="KW-0732">Signal</keyword>
<evidence type="ECO:0000313" key="13">
    <source>
        <dbReference type="Proteomes" id="UP000245474"/>
    </source>
</evidence>
<feature type="transmembrane region" description="Helical" evidence="8">
    <location>
        <begin position="281"/>
        <end position="304"/>
    </location>
</feature>
<dbReference type="EMBL" id="QFFI01000002">
    <property type="protein sequence ID" value="PWG65414.1"/>
    <property type="molecule type" value="Genomic_DNA"/>
</dbReference>
<dbReference type="GO" id="GO:0008381">
    <property type="term" value="F:mechanosensitive monoatomic ion channel activity"/>
    <property type="evidence" value="ECO:0007669"/>
    <property type="project" value="UniProtKB-ARBA"/>
</dbReference>
<dbReference type="InterPro" id="IPR010920">
    <property type="entry name" value="LSM_dom_sf"/>
</dbReference>
<keyword evidence="5 8" id="KW-1133">Transmembrane helix</keyword>
<evidence type="ECO:0000256" key="9">
    <source>
        <dbReference type="SAM" id="SignalP"/>
    </source>
</evidence>
<feature type="transmembrane region" description="Helical" evidence="8">
    <location>
        <begin position="249"/>
        <end position="275"/>
    </location>
</feature>
<dbReference type="Pfam" id="PF00924">
    <property type="entry name" value="MS_channel_2nd"/>
    <property type="match status" value="1"/>
</dbReference>
<evidence type="ECO:0000259" key="11">
    <source>
        <dbReference type="Pfam" id="PF21082"/>
    </source>
</evidence>
<dbReference type="Pfam" id="PF21082">
    <property type="entry name" value="MS_channel_3rd"/>
    <property type="match status" value="1"/>
</dbReference>
<keyword evidence="4 8" id="KW-0812">Transmembrane</keyword>
<dbReference type="SUPFAM" id="SSF82689">
    <property type="entry name" value="Mechanosensitive channel protein MscS (YggB), C-terminal domain"/>
    <property type="match status" value="1"/>
</dbReference>
<dbReference type="Gene3D" id="2.30.30.60">
    <property type="match status" value="1"/>
</dbReference>
<dbReference type="Gene3D" id="3.30.70.100">
    <property type="match status" value="1"/>
</dbReference>
<evidence type="ECO:0000259" key="10">
    <source>
        <dbReference type="Pfam" id="PF00924"/>
    </source>
</evidence>
<feature type="compositionally biased region" description="Low complexity" evidence="7">
    <location>
        <begin position="398"/>
        <end position="411"/>
    </location>
</feature>
<dbReference type="SUPFAM" id="SSF82861">
    <property type="entry name" value="Mechanosensitive channel protein MscS (YggB), transmembrane region"/>
    <property type="match status" value="1"/>
</dbReference>
<keyword evidence="3" id="KW-1003">Cell membrane</keyword>
<feature type="transmembrane region" description="Helical" evidence="8">
    <location>
        <begin position="208"/>
        <end position="229"/>
    </location>
</feature>
<evidence type="ECO:0000256" key="8">
    <source>
        <dbReference type="SAM" id="Phobius"/>
    </source>
</evidence>
<proteinExistence type="inferred from homology"/>
<organism evidence="12 13">
    <name type="scientific">Sediminicurvatus halobius</name>
    <dbReference type="NCBI Taxonomy" id="2182432"/>
    <lineage>
        <taxon>Bacteria</taxon>
        <taxon>Pseudomonadati</taxon>
        <taxon>Pseudomonadota</taxon>
        <taxon>Gammaproteobacteria</taxon>
        <taxon>Chromatiales</taxon>
        <taxon>Ectothiorhodospiraceae</taxon>
        <taxon>Sediminicurvatus</taxon>
    </lineage>
</organism>
<feature type="transmembrane region" description="Helical" evidence="8">
    <location>
        <begin position="358"/>
        <end position="379"/>
    </location>
</feature>
<dbReference type="Gene3D" id="1.10.287.1260">
    <property type="match status" value="1"/>
</dbReference>
<dbReference type="PANTHER" id="PTHR30347">
    <property type="entry name" value="POTASSIUM CHANNEL RELATED"/>
    <property type="match status" value="1"/>
</dbReference>
<comment type="similarity">
    <text evidence="2">Belongs to the MscS (TC 1.A.23) family.</text>
</comment>
<dbReference type="InterPro" id="IPR006686">
    <property type="entry name" value="MscS_channel_CS"/>
</dbReference>
<feature type="domain" description="Mechanosensitive ion channel MscS C-terminal" evidence="11">
    <location>
        <begin position="713"/>
        <end position="793"/>
    </location>
</feature>
<accession>A0A2U2N8Y0</accession>
<dbReference type="PANTHER" id="PTHR30347:SF1">
    <property type="entry name" value="MECHANOSENSITIVE CHANNEL MSCK"/>
    <property type="match status" value="1"/>
</dbReference>
<protein>
    <recommendedName>
        <fullName evidence="14">DUF3772 domain-containing protein</fullName>
    </recommendedName>
</protein>
<feature type="signal peptide" evidence="9">
    <location>
        <begin position="1"/>
        <end position="30"/>
    </location>
</feature>
<dbReference type="InterPro" id="IPR006685">
    <property type="entry name" value="MscS_channel_2nd"/>
</dbReference>
<evidence type="ECO:0000256" key="3">
    <source>
        <dbReference type="ARBA" id="ARBA00022475"/>
    </source>
</evidence>
<keyword evidence="13" id="KW-1185">Reference proteome</keyword>
<dbReference type="SUPFAM" id="SSF50182">
    <property type="entry name" value="Sm-like ribonucleoproteins"/>
    <property type="match status" value="1"/>
</dbReference>
<dbReference type="InterPro" id="IPR052702">
    <property type="entry name" value="MscS-like_channel"/>
</dbReference>
<feature type="transmembrane region" description="Helical" evidence="8">
    <location>
        <begin position="592"/>
        <end position="615"/>
    </location>
</feature>
<feature type="transmembrane region" description="Helical" evidence="8">
    <location>
        <begin position="454"/>
        <end position="475"/>
    </location>
</feature>
<feature type="region of interest" description="Disordered" evidence="7">
    <location>
        <begin position="800"/>
        <end position="837"/>
    </location>
</feature>
<evidence type="ECO:0000256" key="1">
    <source>
        <dbReference type="ARBA" id="ARBA00004651"/>
    </source>
</evidence>
<evidence type="ECO:0000256" key="2">
    <source>
        <dbReference type="ARBA" id="ARBA00008017"/>
    </source>
</evidence>
<evidence type="ECO:0000256" key="4">
    <source>
        <dbReference type="ARBA" id="ARBA00022692"/>
    </source>
</evidence>
<evidence type="ECO:0000256" key="7">
    <source>
        <dbReference type="SAM" id="MobiDB-lite"/>
    </source>
</evidence>
<dbReference type="InterPro" id="IPR011066">
    <property type="entry name" value="MscS_channel_C_sf"/>
</dbReference>
<gene>
    <name evidence="12" type="ORF">DEM34_01330</name>
</gene>
<feature type="transmembrane region" description="Helical" evidence="8">
    <location>
        <begin position="427"/>
        <end position="448"/>
    </location>
</feature>
<name>A0A2U2N8Y0_9GAMM</name>
<feature type="transmembrane region" description="Helical" evidence="8">
    <location>
        <begin position="544"/>
        <end position="571"/>
    </location>
</feature>
<sequence>MRAQQFPFFPLRLLLLLTALALTVAAPAQEAERPDLETRIAEWEAVNERASTALANDFRGRDLESVKGDLREMISAAAAARRSAEARLAAAEQQLESLGEPPGEDAPPENARIAELRAQMQRDASRHEAMATEARLVEENGEKLLQEIAAWERARFRAAILERKPAPVWPSVWLAAGRDGVALAAEVISAPLRWWQARVEAGTSWQQLALVGGVALGGLLLAWPLRLWLLRRYGRDPEDTDPSYARRLIAALADGLANAVLPVVVLAAVLLVLAWQGLMTGLFGLMAYTVGGAVAGFVLVLGVARAALSPHRIAWRILPVRPEHIGALLTAIRLLTAVMAVSLTVLVTAFFSGHMTDALEATVFLASTTAVAILAGWILSPRFWTVSVEASQEASAEGAETDATAAASEPPADAREARSWPDRIRGLVRLVVMAAPLLALAGFGRLAFFVQSRLLGLGLIAALAVLLRLAAREMLERFFMRRRRQFGLSGDTTEGGVRIAVFWAGFVLDLLLLLPIAYAVMLLFGVPLTTITLWTTQLLTGISIGNFTLSLADLIAAITVLVTGLFLTNLFRRWLSNRVLPHTRLDIGARNSVAAGAGYLGVGLALVLAVATLGVDFSNLAIVAGALSVGIGFGLQNVVQNFAAGLLLLIERPIKVGDWIIVGGNEGTVKHISVRSTEIETFDRSSVIVPNSDLISLPVTNWTHKNRIARVIVPVRVAYGSDTAAVAETLHRCARENRDVLRHPAPTALFLGFGDSCLNFELRCFIGDTDRYLDVRSDLHFAVDQAFREAGIVMPFPQRDVHLQGGQDHGPPPGTTSAPSRPAGASGGGPESGDAPE</sequence>
<dbReference type="OrthoDB" id="9799209at2"/>
<dbReference type="InterPro" id="IPR023408">
    <property type="entry name" value="MscS_beta-dom_sf"/>
</dbReference>
<evidence type="ECO:0000256" key="6">
    <source>
        <dbReference type="ARBA" id="ARBA00023136"/>
    </source>
</evidence>
<feature type="transmembrane region" description="Helical" evidence="8">
    <location>
        <begin position="325"/>
        <end position="352"/>
    </location>
</feature>
<dbReference type="RefSeq" id="WP_109675473.1">
    <property type="nucleotide sequence ID" value="NZ_CP086615.1"/>
</dbReference>
<reference evidence="12 13" key="1">
    <citation type="submission" date="2018-05" db="EMBL/GenBank/DDBJ databases">
        <title>Spiribacter halobius sp. nov., a moderately halophilic bacterium isolated from marine solar saltern.</title>
        <authorList>
            <person name="Zheng W.-S."/>
            <person name="Lu D.-C."/>
            <person name="Du Z.-J."/>
        </authorList>
    </citation>
    <scope>NUCLEOTIDE SEQUENCE [LARGE SCALE GENOMIC DNA]</scope>
    <source>
        <strain evidence="12 13">E85</strain>
    </source>
</reference>
<evidence type="ECO:0000256" key="5">
    <source>
        <dbReference type="ARBA" id="ARBA00022989"/>
    </source>
</evidence>
<feature type="domain" description="Mechanosensitive ion channel MscS" evidence="10">
    <location>
        <begin position="637"/>
        <end position="704"/>
    </location>
</feature>
<feature type="chain" id="PRO_5015674776" description="DUF3772 domain-containing protein" evidence="9">
    <location>
        <begin position="31"/>
        <end position="837"/>
    </location>
</feature>
<dbReference type="PROSITE" id="PS01246">
    <property type="entry name" value="UPF0003"/>
    <property type="match status" value="1"/>
</dbReference>
<dbReference type="InterPro" id="IPR049278">
    <property type="entry name" value="MS_channel_C"/>
</dbReference>
<dbReference type="InterPro" id="IPR011014">
    <property type="entry name" value="MscS_channel_TM-2"/>
</dbReference>
<feature type="region of interest" description="Disordered" evidence="7">
    <location>
        <begin position="398"/>
        <end position="417"/>
    </location>
</feature>
<evidence type="ECO:0008006" key="14">
    <source>
        <dbReference type="Google" id="ProtNLM"/>
    </source>
</evidence>
<comment type="subcellular location">
    <subcellularLocation>
        <location evidence="1">Cell membrane</location>
        <topology evidence="1">Multi-pass membrane protein</topology>
    </subcellularLocation>
</comment>
<dbReference type="GO" id="GO:0005886">
    <property type="term" value="C:plasma membrane"/>
    <property type="evidence" value="ECO:0007669"/>
    <property type="project" value="UniProtKB-SubCell"/>
</dbReference>